<proteinExistence type="predicted"/>
<gene>
    <name evidence="2" type="ORF">VZT92_021629</name>
</gene>
<dbReference type="Pfam" id="PF00388">
    <property type="entry name" value="PI-PLC-X"/>
    <property type="match status" value="1"/>
</dbReference>
<dbReference type="GO" id="GO:0006629">
    <property type="term" value="P:lipid metabolic process"/>
    <property type="evidence" value="ECO:0007669"/>
    <property type="project" value="InterPro"/>
</dbReference>
<evidence type="ECO:0000313" key="3">
    <source>
        <dbReference type="Proteomes" id="UP001488805"/>
    </source>
</evidence>
<dbReference type="InterPro" id="IPR017946">
    <property type="entry name" value="PLC-like_Pdiesterase_TIM-brl"/>
</dbReference>
<dbReference type="SMART" id="SM00148">
    <property type="entry name" value="PLCXc"/>
    <property type="match status" value="1"/>
</dbReference>
<dbReference type="PANTHER" id="PTHR13593">
    <property type="match status" value="1"/>
</dbReference>
<dbReference type="PANTHER" id="PTHR13593:SF131">
    <property type="entry name" value="PI-PLC X DOMAIN-CONTAINING PROTEIN 1"/>
    <property type="match status" value="1"/>
</dbReference>
<keyword evidence="3" id="KW-1185">Reference proteome</keyword>
<dbReference type="Proteomes" id="UP001488805">
    <property type="component" value="Unassembled WGS sequence"/>
</dbReference>
<dbReference type="AlphaFoldDB" id="A0AAW1E8L8"/>
<dbReference type="Gene3D" id="3.20.20.190">
    <property type="entry name" value="Phosphatidylinositol (PI) phosphodiesterase"/>
    <property type="match status" value="1"/>
</dbReference>
<feature type="domain" description="Phosphatidylinositol-specific phospholipase C X" evidence="1">
    <location>
        <begin position="27"/>
        <end position="199"/>
    </location>
</feature>
<reference evidence="2 3" key="1">
    <citation type="journal article" date="2024" name="Genome Biol. Evol.">
        <title>Chromosome-level genome assembly of the viviparous eelpout Zoarces viviparus.</title>
        <authorList>
            <person name="Fuhrmann N."/>
            <person name="Brasseur M.V."/>
            <person name="Bakowski C.E."/>
            <person name="Podsiadlowski L."/>
            <person name="Prost S."/>
            <person name="Krehenwinkel H."/>
            <person name="Mayer C."/>
        </authorList>
    </citation>
    <scope>NUCLEOTIDE SEQUENCE [LARGE SCALE GENOMIC DNA]</scope>
    <source>
        <strain evidence="2">NO-MEL_2022_Ind0_liver</strain>
    </source>
</reference>
<organism evidence="2 3">
    <name type="scientific">Zoarces viviparus</name>
    <name type="common">Viviparous eelpout</name>
    <name type="synonym">Blennius viviparus</name>
    <dbReference type="NCBI Taxonomy" id="48416"/>
    <lineage>
        <taxon>Eukaryota</taxon>
        <taxon>Metazoa</taxon>
        <taxon>Chordata</taxon>
        <taxon>Craniata</taxon>
        <taxon>Vertebrata</taxon>
        <taxon>Euteleostomi</taxon>
        <taxon>Actinopterygii</taxon>
        <taxon>Neopterygii</taxon>
        <taxon>Teleostei</taxon>
        <taxon>Neoteleostei</taxon>
        <taxon>Acanthomorphata</taxon>
        <taxon>Eupercaria</taxon>
        <taxon>Perciformes</taxon>
        <taxon>Cottioidei</taxon>
        <taxon>Zoarcales</taxon>
        <taxon>Zoarcidae</taxon>
        <taxon>Zoarcinae</taxon>
        <taxon>Zoarces</taxon>
    </lineage>
</organism>
<evidence type="ECO:0000313" key="2">
    <source>
        <dbReference type="EMBL" id="KAK9518861.1"/>
    </source>
</evidence>
<comment type="caution">
    <text evidence="2">The sequence shown here is derived from an EMBL/GenBank/DDBJ whole genome shotgun (WGS) entry which is preliminary data.</text>
</comment>
<dbReference type="InterPro" id="IPR042158">
    <property type="entry name" value="PLCXD1/2/3"/>
</dbReference>
<dbReference type="InterPro" id="IPR000909">
    <property type="entry name" value="PLipase_C_PInositol-sp_X_dom"/>
</dbReference>
<dbReference type="GO" id="GO:0008081">
    <property type="term" value="F:phosphoric diester hydrolase activity"/>
    <property type="evidence" value="ECO:0007669"/>
    <property type="project" value="InterPro"/>
</dbReference>
<protein>
    <recommendedName>
        <fullName evidence="1">Phosphatidylinositol-specific phospholipase C X domain-containing protein</fullName>
    </recommendedName>
</protein>
<dbReference type="SUPFAM" id="SSF51695">
    <property type="entry name" value="PLC-like phosphodiesterases"/>
    <property type="match status" value="1"/>
</dbReference>
<name>A0AAW1E8L8_ZOAVI</name>
<evidence type="ECO:0000259" key="1">
    <source>
        <dbReference type="SMART" id="SM00148"/>
    </source>
</evidence>
<dbReference type="PROSITE" id="PS50007">
    <property type="entry name" value="PIPLC_X_DOMAIN"/>
    <property type="match status" value="1"/>
</dbReference>
<accession>A0AAW1E8L8</accession>
<dbReference type="CDD" id="cd08616">
    <property type="entry name" value="PI-PLCXD1c"/>
    <property type="match status" value="1"/>
</dbReference>
<sequence>MSSVSGVSLGELPMESWMSHLPRALWDTPLYQLAIPGSHNAITYCLDMNDGSPVDLTQPDMLQKLDKYMKPFIRPFVYKWAITQENTIKQQLDSGVRYCDLRIAHRPDDSSSDLYFYHGVYTTLTVETVLMEISEWLDAHPKEVVILSFSHFLGLSQELHTLLLSTIRNVFTSKLCPKTEVLTLRNLWALGYNVIVSYEHNICSCHDDLWPHIPYWWANKCKAEALIQEFEHRKEHGRPGGFFVTGINLTGDLKYICSHPTESLKDLVTSTYPALLSWVMEQTPGSRVGSLNIIAGDFITESQFVPTVVTLNEKLLKWSS</sequence>
<dbReference type="EMBL" id="JBCEZU010000434">
    <property type="protein sequence ID" value="KAK9518861.1"/>
    <property type="molecule type" value="Genomic_DNA"/>
</dbReference>
<dbReference type="InterPro" id="IPR051057">
    <property type="entry name" value="PI-PLC_domain"/>
</dbReference>